<evidence type="ECO:0000313" key="3">
    <source>
        <dbReference type="Proteomes" id="UP000006329"/>
    </source>
</evidence>
<evidence type="ECO:0000259" key="1">
    <source>
        <dbReference type="Pfam" id="PF05144"/>
    </source>
</evidence>
<proteinExistence type="predicted"/>
<organism evidence="2 3">
    <name type="scientific">Leptospira santarosai str. MOR084</name>
    <dbReference type="NCBI Taxonomy" id="1049984"/>
    <lineage>
        <taxon>Bacteria</taxon>
        <taxon>Pseudomonadati</taxon>
        <taxon>Spirochaetota</taxon>
        <taxon>Spirochaetia</taxon>
        <taxon>Leptospirales</taxon>
        <taxon>Leptospiraceae</taxon>
        <taxon>Leptospira</taxon>
    </lineage>
</organism>
<name>A0A0E2BL49_9LEPT</name>
<accession>A0A0E2BL49</accession>
<dbReference type="RefSeq" id="WP_004485309.1">
    <property type="nucleotide sequence ID" value="NZ_AHON02000085.1"/>
</dbReference>
<dbReference type="Pfam" id="PF05144">
    <property type="entry name" value="Phage_CRI"/>
    <property type="match status" value="1"/>
</dbReference>
<feature type="domain" description="Replication-associated protein G2P N-terminal" evidence="1">
    <location>
        <begin position="69"/>
        <end position="188"/>
    </location>
</feature>
<dbReference type="EMBL" id="AHON02000085">
    <property type="protein sequence ID" value="EKO32015.1"/>
    <property type="molecule type" value="Genomic_DNA"/>
</dbReference>
<comment type="caution">
    <text evidence="2">The sequence shown here is derived from an EMBL/GenBank/DDBJ whole genome shotgun (WGS) entry which is preliminary data.</text>
</comment>
<dbReference type="Proteomes" id="UP000006329">
    <property type="component" value="Unassembled WGS sequence"/>
</dbReference>
<dbReference type="GO" id="GO:0006260">
    <property type="term" value="P:DNA replication"/>
    <property type="evidence" value="ECO:0007669"/>
    <property type="project" value="InterPro"/>
</dbReference>
<dbReference type="AlphaFoldDB" id="A0A0E2BL49"/>
<dbReference type="InterPro" id="IPR022686">
    <property type="entry name" value="G2P_N"/>
</dbReference>
<protein>
    <recommendedName>
        <fullName evidence="1">Replication-associated protein G2P N-terminal domain-containing protein</fullName>
    </recommendedName>
</protein>
<reference evidence="2" key="1">
    <citation type="submission" date="2012-10" db="EMBL/GenBank/DDBJ databases">
        <authorList>
            <person name="Harkins D.M."/>
            <person name="Durkin A.S."/>
            <person name="Brinkac L.M."/>
            <person name="Haft D.H."/>
            <person name="Selengut J.D."/>
            <person name="Sanka R."/>
            <person name="DePew J."/>
            <person name="Purushe J."/>
            <person name="Matthias M.A."/>
            <person name="Vinetz J.M."/>
            <person name="Sutton G.G."/>
            <person name="Nierman W.C."/>
            <person name="Fouts D.E."/>
        </authorList>
    </citation>
    <scope>NUCLEOTIDE SEQUENCE [LARGE SCALE GENOMIC DNA]</scope>
    <source>
        <strain evidence="2">MOR084</strain>
    </source>
</reference>
<sequence>MAYEPINENELSNNEISLNDTRKIGYYYGIDKIHLYTPIQNAEIPQKLFREISRKKKAIDWVGYRIKRYNDSQLYLNISFSPSKLCHGTNLYSEVSVDSLNFILPAELKAREIKIKNWEKIFISRLDFYSNLITDGDYSKYDAIHKALNFKNTNQWLEKSTVYLYNESFRIAIYDKTEEVRKKNSNIRIDHNVTRVEFRLLNKKKIISSLGAITDPKTRKPLKVFPFCMLSETQINACMETYLEKLTQSISNFNFQPKSDILENELISFFTKTKSRKPGVVAQRKAREALHLFEVYNSDSYLDFLRNNPEYSKIKKITKKRLKEYIFLKNKFVPLLSAAILIDHQIYYGTRYIEEFNAKCRDEKSLALF</sequence>
<keyword evidence="3" id="KW-1185">Reference proteome</keyword>
<gene>
    <name evidence="2" type="ORF">LEP1GSC179_0690</name>
</gene>
<evidence type="ECO:0000313" key="2">
    <source>
        <dbReference type="EMBL" id="EKO32015.1"/>
    </source>
</evidence>